<gene>
    <name evidence="8" type="primary">TSEN34</name>
    <name evidence="8" type="ORF">Bhyg_00641</name>
</gene>
<dbReference type="OrthoDB" id="48041at2759"/>
<evidence type="ECO:0000259" key="7">
    <source>
        <dbReference type="Pfam" id="PF26577"/>
    </source>
</evidence>
<dbReference type="EMBL" id="WJQU01000001">
    <property type="protein sequence ID" value="KAJ6645435.1"/>
    <property type="molecule type" value="Genomic_DNA"/>
</dbReference>
<dbReference type="Pfam" id="PF01974">
    <property type="entry name" value="tRNA_int_endo"/>
    <property type="match status" value="1"/>
</dbReference>
<evidence type="ECO:0000313" key="8">
    <source>
        <dbReference type="EMBL" id="KAJ6645435.1"/>
    </source>
</evidence>
<keyword evidence="8" id="KW-0378">Hydrolase</keyword>
<name>A0A9Q0N829_9DIPT</name>
<keyword evidence="8" id="KW-0255">Endonuclease</keyword>
<evidence type="ECO:0000256" key="2">
    <source>
        <dbReference type="ARBA" id="ARBA00012573"/>
    </source>
</evidence>
<dbReference type="InterPro" id="IPR006677">
    <property type="entry name" value="tRNA_intron_Endonuc_cat-like"/>
</dbReference>
<reference evidence="8" key="1">
    <citation type="submission" date="2022-07" db="EMBL/GenBank/DDBJ databases">
        <authorList>
            <person name="Trinca V."/>
            <person name="Uliana J.V.C."/>
            <person name="Torres T.T."/>
            <person name="Ward R.J."/>
            <person name="Monesi N."/>
        </authorList>
    </citation>
    <scope>NUCLEOTIDE SEQUENCE</scope>
    <source>
        <strain evidence="8">HSMRA1968</strain>
        <tissue evidence="8">Whole embryos</tissue>
    </source>
</reference>
<evidence type="ECO:0000313" key="9">
    <source>
        <dbReference type="Proteomes" id="UP001151699"/>
    </source>
</evidence>
<dbReference type="InterPro" id="IPR011856">
    <property type="entry name" value="tRNA_endonuc-like_dom_sf"/>
</dbReference>
<keyword evidence="4" id="KW-0456">Lyase</keyword>
<accession>A0A9Q0N829</accession>
<feature type="non-terminal residue" evidence="8">
    <location>
        <position position="1"/>
    </location>
</feature>
<dbReference type="GO" id="GO:0003676">
    <property type="term" value="F:nucleic acid binding"/>
    <property type="evidence" value="ECO:0007669"/>
    <property type="project" value="InterPro"/>
</dbReference>
<proteinExistence type="inferred from homology"/>
<dbReference type="GO" id="GO:0005634">
    <property type="term" value="C:nucleus"/>
    <property type="evidence" value="ECO:0007669"/>
    <property type="project" value="UniProtKB-ARBA"/>
</dbReference>
<sequence>MTLRKNYRIIGNLIGSSLINSRNFSHKGLPAMLSRLELQLLLEKNIISLVSKKGLLSHPTEAQQLQYELFKSNHLAGQHEFLRENKIAESRKFIGDILRGKEKKLLKSGVKKEDIHLNEDEILNDIGNSCERNDDNALVQIPTAHPFDVESENIDLDIGTTFKYRVFKDLWEHGATITSGESFGGDFLVYPGDPLYFHASHIVHVIESGNISPVTLTSCGRLAV</sequence>
<dbReference type="AlphaFoldDB" id="A0A9Q0N829"/>
<dbReference type="GO" id="GO:0000379">
    <property type="term" value="P:tRNA-type intron splice site recognition and cleavage"/>
    <property type="evidence" value="ECO:0007669"/>
    <property type="project" value="TreeGrafter"/>
</dbReference>
<comment type="caution">
    <text evidence="8">The sequence shown here is derived from an EMBL/GenBank/DDBJ whole genome shotgun (WGS) entry which is preliminary data.</text>
</comment>
<comment type="similarity">
    <text evidence="1">Belongs to the tRNA-intron endonuclease family.</text>
</comment>
<dbReference type="EC" id="4.6.1.16" evidence="2"/>
<dbReference type="PANTHER" id="PTHR13070">
    <property type="entry name" value="TRNA-SPLICING ENDONUCLEASE SUBUNIT SEN34-RELATED"/>
    <property type="match status" value="1"/>
</dbReference>
<protein>
    <recommendedName>
        <fullName evidence="2">tRNA-intron lyase</fullName>
        <ecNumber evidence="2">4.6.1.16</ecNumber>
    </recommendedName>
</protein>
<dbReference type="InterPro" id="IPR036167">
    <property type="entry name" value="tRNA_intron_Endo_cat-like_sf"/>
</dbReference>
<dbReference type="Gene3D" id="3.40.1350.10">
    <property type="match status" value="1"/>
</dbReference>
<feature type="domain" description="tRNA intron endonuclease catalytic" evidence="6">
    <location>
        <begin position="162"/>
        <end position="223"/>
    </location>
</feature>
<evidence type="ECO:0000256" key="4">
    <source>
        <dbReference type="ARBA" id="ARBA00023239"/>
    </source>
</evidence>
<keyword evidence="9" id="KW-1185">Reference proteome</keyword>
<feature type="domain" description="TSEN34 N-terminal" evidence="7">
    <location>
        <begin position="1"/>
        <end position="51"/>
    </location>
</feature>
<dbReference type="Proteomes" id="UP001151699">
    <property type="component" value="Chromosome A"/>
</dbReference>
<evidence type="ECO:0000259" key="6">
    <source>
        <dbReference type="Pfam" id="PF01974"/>
    </source>
</evidence>
<evidence type="ECO:0000256" key="5">
    <source>
        <dbReference type="ARBA" id="ARBA00034031"/>
    </source>
</evidence>
<dbReference type="CDD" id="cd22363">
    <property type="entry name" value="tRNA-intron_lyase_C"/>
    <property type="match status" value="1"/>
</dbReference>
<dbReference type="Pfam" id="PF26577">
    <property type="entry name" value="TSEN34_N"/>
    <property type="match status" value="1"/>
</dbReference>
<evidence type="ECO:0000256" key="3">
    <source>
        <dbReference type="ARBA" id="ARBA00022694"/>
    </source>
</evidence>
<keyword evidence="3" id="KW-0819">tRNA processing</keyword>
<dbReference type="GO" id="GO:0000213">
    <property type="term" value="F:tRNA-intron lyase activity"/>
    <property type="evidence" value="ECO:0007669"/>
    <property type="project" value="UniProtKB-EC"/>
</dbReference>
<dbReference type="PANTHER" id="PTHR13070:SF0">
    <property type="entry name" value="TRNA-SPLICING ENDONUCLEASE SUBUNIT SEN34"/>
    <property type="match status" value="1"/>
</dbReference>
<dbReference type="SUPFAM" id="SSF53032">
    <property type="entry name" value="tRNA-intron endonuclease catalytic domain-like"/>
    <property type="match status" value="1"/>
</dbReference>
<comment type="catalytic activity">
    <reaction evidence="5">
        <text>pretRNA = a 3'-half-tRNA molecule with a 5'-OH end + a 5'-half-tRNA molecule with a 2',3'-cyclic phosphate end + an intron with a 2',3'-cyclic phosphate and a 5'-hydroxyl terminus.</text>
        <dbReference type="EC" id="4.6.1.16"/>
    </reaction>
</comment>
<organism evidence="8 9">
    <name type="scientific">Pseudolycoriella hygida</name>
    <dbReference type="NCBI Taxonomy" id="35572"/>
    <lineage>
        <taxon>Eukaryota</taxon>
        <taxon>Metazoa</taxon>
        <taxon>Ecdysozoa</taxon>
        <taxon>Arthropoda</taxon>
        <taxon>Hexapoda</taxon>
        <taxon>Insecta</taxon>
        <taxon>Pterygota</taxon>
        <taxon>Neoptera</taxon>
        <taxon>Endopterygota</taxon>
        <taxon>Diptera</taxon>
        <taxon>Nematocera</taxon>
        <taxon>Sciaroidea</taxon>
        <taxon>Sciaridae</taxon>
        <taxon>Pseudolycoriella</taxon>
    </lineage>
</organism>
<evidence type="ECO:0000256" key="1">
    <source>
        <dbReference type="ARBA" id="ARBA00008078"/>
    </source>
</evidence>
<dbReference type="InterPro" id="IPR059049">
    <property type="entry name" value="TSEN34_N"/>
</dbReference>
<keyword evidence="8" id="KW-0540">Nuclease</keyword>